<dbReference type="Gene3D" id="3.30.450.20">
    <property type="entry name" value="PAS domain"/>
    <property type="match status" value="1"/>
</dbReference>
<dbReference type="SMART" id="SM00388">
    <property type="entry name" value="HisKA"/>
    <property type="match status" value="1"/>
</dbReference>
<evidence type="ECO:0000256" key="5">
    <source>
        <dbReference type="ARBA" id="ARBA00022777"/>
    </source>
</evidence>
<dbReference type="PANTHER" id="PTHR43047">
    <property type="entry name" value="TWO-COMPONENT HISTIDINE PROTEIN KINASE"/>
    <property type="match status" value="1"/>
</dbReference>
<keyword evidence="8" id="KW-0175">Coiled coil</keyword>
<dbReference type="SUPFAM" id="SSF47384">
    <property type="entry name" value="Homodimeric domain of signal transducing histidine kinase"/>
    <property type="match status" value="1"/>
</dbReference>
<gene>
    <name evidence="13" type="ORF">SAMN04244559_02339</name>
</gene>
<dbReference type="Pfam" id="PF13188">
    <property type="entry name" value="PAS_8"/>
    <property type="match status" value="1"/>
</dbReference>
<feature type="domain" description="Response regulatory" evidence="12">
    <location>
        <begin position="576"/>
        <end position="690"/>
    </location>
</feature>
<evidence type="ECO:0000256" key="1">
    <source>
        <dbReference type="ARBA" id="ARBA00000085"/>
    </source>
</evidence>
<dbReference type="CDD" id="cd00082">
    <property type="entry name" value="HisKA"/>
    <property type="match status" value="1"/>
</dbReference>
<evidence type="ECO:0000259" key="11">
    <source>
        <dbReference type="PROSITE" id="PS50109"/>
    </source>
</evidence>
<comment type="catalytic activity">
    <reaction evidence="1">
        <text>ATP + protein L-histidine = ADP + protein N-phospho-L-histidine.</text>
        <dbReference type="EC" id="2.7.13.3"/>
    </reaction>
</comment>
<feature type="coiled-coil region" evidence="8">
    <location>
        <begin position="41"/>
        <end position="68"/>
    </location>
</feature>
<keyword evidence="5" id="KW-0418">Kinase</keyword>
<dbReference type="SMART" id="SM00387">
    <property type="entry name" value="HATPase_c"/>
    <property type="match status" value="1"/>
</dbReference>
<dbReference type="SUPFAM" id="SSF55785">
    <property type="entry name" value="PYP-like sensor domain (PAS domain)"/>
    <property type="match status" value="1"/>
</dbReference>
<dbReference type="GO" id="GO:0000155">
    <property type="term" value="F:phosphorelay sensor kinase activity"/>
    <property type="evidence" value="ECO:0007669"/>
    <property type="project" value="InterPro"/>
</dbReference>
<evidence type="ECO:0000256" key="9">
    <source>
        <dbReference type="SAM" id="MobiDB-lite"/>
    </source>
</evidence>
<comment type="caution">
    <text evidence="7">Lacks conserved residue(s) required for the propagation of feature annotation.</text>
</comment>
<keyword evidence="4" id="KW-0808">Transferase</keyword>
<feature type="domain" description="Histidine kinase" evidence="11">
    <location>
        <begin position="207"/>
        <end position="420"/>
    </location>
</feature>
<dbReference type="AlphaFoldDB" id="A0A1H6IB95"/>
<dbReference type="SUPFAM" id="SSF46894">
    <property type="entry name" value="C-terminal effector domain of the bipartite response regulators"/>
    <property type="match status" value="1"/>
</dbReference>
<name>A0A1H6IB95_MAGFU</name>
<organism evidence="13 14">
    <name type="scientific">Magnetospirillum fulvum</name>
    <name type="common">Rhodospirillum fulvum</name>
    <dbReference type="NCBI Taxonomy" id="1082"/>
    <lineage>
        <taxon>Bacteria</taxon>
        <taxon>Pseudomonadati</taxon>
        <taxon>Pseudomonadota</taxon>
        <taxon>Alphaproteobacteria</taxon>
        <taxon>Rhodospirillales</taxon>
        <taxon>Rhodospirillaceae</taxon>
        <taxon>Magnetospirillum</taxon>
    </lineage>
</organism>
<dbReference type="InterPro" id="IPR036890">
    <property type="entry name" value="HATPase_C_sf"/>
</dbReference>
<dbReference type="FunFam" id="3.30.565.10:FF:000049">
    <property type="entry name" value="Two-component sensor histidine kinase"/>
    <property type="match status" value="1"/>
</dbReference>
<dbReference type="InterPro" id="IPR001789">
    <property type="entry name" value="Sig_transdc_resp-reg_receiver"/>
</dbReference>
<dbReference type="Proteomes" id="UP000182983">
    <property type="component" value="Unassembled WGS sequence"/>
</dbReference>
<accession>A0A1H6IB95</accession>
<dbReference type="InterPro" id="IPR011006">
    <property type="entry name" value="CheY-like_superfamily"/>
</dbReference>
<evidence type="ECO:0000313" key="14">
    <source>
        <dbReference type="Proteomes" id="UP000182983"/>
    </source>
</evidence>
<evidence type="ECO:0000259" key="10">
    <source>
        <dbReference type="PROSITE" id="PS50043"/>
    </source>
</evidence>
<dbReference type="Gene3D" id="3.30.565.10">
    <property type="entry name" value="Histidine kinase-like ATPase, C-terminal domain"/>
    <property type="match status" value="1"/>
</dbReference>
<dbReference type="InterPro" id="IPR016032">
    <property type="entry name" value="Sig_transdc_resp-reg_C-effctor"/>
</dbReference>
<reference evidence="14" key="1">
    <citation type="submission" date="2016-10" db="EMBL/GenBank/DDBJ databases">
        <authorList>
            <person name="Varghese N."/>
            <person name="Submissions S."/>
        </authorList>
    </citation>
    <scope>NUCLEOTIDE SEQUENCE [LARGE SCALE GENOMIC DNA]</scope>
    <source>
        <strain evidence="14">DSM 13234</strain>
    </source>
</reference>
<feature type="region of interest" description="Disordered" evidence="9">
    <location>
        <begin position="1"/>
        <end position="25"/>
    </location>
</feature>
<keyword evidence="6" id="KW-0238">DNA-binding</keyword>
<dbReference type="PRINTS" id="PR00344">
    <property type="entry name" value="BCTRLSENSOR"/>
</dbReference>
<proteinExistence type="predicted"/>
<protein>
    <recommendedName>
        <fullName evidence="2">histidine kinase</fullName>
        <ecNumber evidence="2">2.7.13.3</ecNumber>
    </recommendedName>
</protein>
<dbReference type="Pfam" id="PF00512">
    <property type="entry name" value="HisKA"/>
    <property type="match status" value="1"/>
</dbReference>
<evidence type="ECO:0000313" key="13">
    <source>
        <dbReference type="EMBL" id="SEH44142.1"/>
    </source>
</evidence>
<evidence type="ECO:0000256" key="2">
    <source>
        <dbReference type="ARBA" id="ARBA00012438"/>
    </source>
</evidence>
<dbReference type="CDD" id="cd06170">
    <property type="entry name" value="LuxR_C_like"/>
    <property type="match status" value="1"/>
</dbReference>
<dbReference type="InterPro" id="IPR035965">
    <property type="entry name" value="PAS-like_dom_sf"/>
</dbReference>
<dbReference type="InterPro" id="IPR005467">
    <property type="entry name" value="His_kinase_dom"/>
</dbReference>
<evidence type="ECO:0000256" key="8">
    <source>
        <dbReference type="SAM" id="Coils"/>
    </source>
</evidence>
<dbReference type="PROSITE" id="PS50109">
    <property type="entry name" value="HIS_KIN"/>
    <property type="match status" value="1"/>
</dbReference>
<feature type="compositionally biased region" description="Basic and acidic residues" evidence="9">
    <location>
        <begin position="13"/>
        <end position="25"/>
    </location>
</feature>
<dbReference type="EMBL" id="FNWO01000009">
    <property type="protein sequence ID" value="SEH44142.1"/>
    <property type="molecule type" value="Genomic_DNA"/>
</dbReference>
<dbReference type="InterPro" id="IPR003661">
    <property type="entry name" value="HisK_dim/P_dom"/>
</dbReference>
<dbReference type="InterPro" id="IPR036388">
    <property type="entry name" value="WH-like_DNA-bd_sf"/>
</dbReference>
<dbReference type="Pfam" id="PF00072">
    <property type="entry name" value="Response_reg"/>
    <property type="match status" value="2"/>
</dbReference>
<dbReference type="OrthoDB" id="5287260at2"/>
<dbReference type="SUPFAM" id="SSF52172">
    <property type="entry name" value="CheY-like"/>
    <property type="match status" value="2"/>
</dbReference>
<dbReference type="Pfam" id="PF02518">
    <property type="entry name" value="HATPase_c"/>
    <property type="match status" value="1"/>
</dbReference>
<keyword evidence="3 7" id="KW-0597">Phosphoprotein</keyword>
<dbReference type="SMART" id="SM00421">
    <property type="entry name" value="HTH_LUXR"/>
    <property type="match status" value="1"/>
</dbReference>
<dbReference type="GO" id="GO:0003677">
    <property type="term" value="F:DNA binding"/>
    <property type="evidence" value="ECO:0007669"/>
    <property type="project" value="UniProtKB-KW"/>
</dbReference>
<dbReference type="InterPro" id="IPR000792">
    <property type="entry name" value="Tscrpt_reg_LuxR_C"/>
</dbReference>
<dbReference type="PANTHER" id="PTHR43047:SF9">
    <property type="entry name" value="HISTIDINE KINASE"/>
    <property type="match status" value="1"/>
</dbReference>
<sequence length="772" mass="83651">MTSSAKPPGPNEIRARAEQRERESRIEVGGHDESIRLIHELRVHQIELEMQNEALAQARVEAEESAARYAALYDHAPVGYVTIDAAGIIVRANHAAHTLLDIAPQQIGTLQFAALLINDSLPDFMLFMDGVRHYPGEAIHSLEVGLRPVNGRPGCTAILEGRGDLGSGGCNLALIDITERKRDQNALSRAKDLAVRATEAKSRFLSAASHDLRQPLQTLALISGVLRQMYQDPKTLEMVANVDSSLATMVTMLNSLLDINQIDAGIVVAKRGAVPLFALLKHLKREFAADAAASNNIWRVVPCTLRVDTDPRLLDQILRNLLSNAFKYSRNGKVLMGCRRYGEMVRIEVWDNGIGIPQSQLQAIFEEFYQVDTSARHRTRGLGLGLAIARRQAALLGHHIRVRSSLGRGSVFSIDLPLASAGETLAILSVGAEGPSESVRGKRVLIVEDDATLSAMLERLFTAADAEVTSVGNGAAALEAVSQGIDLLVVEHSIDATMNGPDIVAALRVKAAESLPAIILTGDISLETQRNLATLPKCLPLTKPTTGADLIRAAERLLTLVRVHHPANTDATDSPTISVIDDDAPLLGALSTWLQGEGWATETFSSAEEFLESSPSDAGGCLLIDAVMPGMSGLELLRDLRFRGDERPAIVMTGHGDMAMVVEAMKAGAVDFIVKPVESAEVRRAIDRALALSQEAGKTRLERGEPTKSIAGLTPRERQVLDLLFTGLSNKVIAYQLNVSQRTVENHRSSIMRKAGLKSLIDVYKLLFENNR</sequence>
<evidence type="ECO:0000256" key="4">
    <source>
        <dbReference type="ARBA" id="ARBA00022679"/>
    </source>
</evidence>
<dbReference type="InterPro" id="IPR036097">
    <property type="entry name" value="HisK_dim/P_sf"/>
</dbReference>
<dbReference type="EC" id="2.7.13.3" evidence="2"/>
<evidence type="ECO:0000256" key="7">
    <source>
        <dbReference type="PROSITE-ProRule" id="PRU00169"/>
    </source>
</evidence>
<evidence type="ECO:0000256" key="6">
    <source>
        <dbReference type="ARBA" id="ARBA00023125"/>
    </source>
</evidence>
<dbReference type="PROSITE" id="PS00622">
    <property type="entry name" value="HTH_LUXR_1"/>
    <property type="match status" value="1"/>
</dbReference>
<dbReference type="RefSeq" id="WP_083386759.1">
    <property type="nucleotide sequence ID" value="NZ_FNWO01000009.1"/>
</dbReference>
<feature type="domain" description="HTH luxR-type" evidence="10">
    <location>
        <begin position="706"/>
        <end position="771"/>
    </location>
</feature>
<dbReference type="SMART" id="SM00448">
    <property type="entry name" value="REC"/>
    <property type="match status" value="2"/>
</dbReference>
<dbReference type="PRINTS" id="PR00038">
    <property type="entry name" value="HTHLUXR"/>
</dbReference>
<keyword evidence="14" id="KW-1185">Reference proteome</keyword>
<dbReference type="InterPro" id="IPR004358">
    <property type="entry name" value="Sig_transdc_His_kin-like_C"/>
</dbReference>
<dbReference type="InterPro" id="IPR003594">
    <property type="entry name" value="HATPase_dom"/>
</dbReference>
<dbReference type="GO" id="GO:0006355">
    <property type="term" value="P:regulation of DNA-templated transcription"/>
    <property type="evidence" value="ECO:0007669"/>
    <property type="project" value="InterPro"/>
</dbReference>
<evidence type="ECO:0000259" key="12">
    <source>
        <dbReference type="PROSITE" id="PS50110"/>
    </source>
</evidence>
<feature type="domain" description="Response regulatory" evidence="12">
    <location>
        <begin position="443"/>
        <end position="558"/>
    </location>
</feature>
<feature type="modified residue" description="4-aspartylphosphate" evidence="7">
    <location>
        <position position="625"/>
    </location>
</feature>
<dbReference type="PROSITE" id="PS50043">
    <property type="entry name" value="HTH_LUXR_2"/>
    <property type="match status" value="1"/>
</dbReference>
<dbReference type="Gene3D" id="3.40.50.2300">
    <property type="match status" value="2"/>
</dbReference>
<dbReference type="Gene3D" id="1.10.10.10">
    <property type="entry name" value="Winged helix-like DNA-binding domain superfamily/Winged helix DNA-binding domain"/>
    <property type="match status" value="1"/>
</dbReference>
<dbReference type="NCBIfam" id="TIGR00229">
    <property type="entry name" value="sensory_box"/>
    <property type="match status" value="1"/>
</dbReference>
<dbReference type="PROSITE" id="PS50110">
    <property type="entry name" value="RESPONSE_REGULATORY"/>
    <property type="match status" value="2"/>
</dbReference>
<dbReference type="InterPro" id="IPR000014">
    <property type="entry name" value="PAS"/>
</dbReference>
<dbReference type="Pfam" id="PF00196">
    <property type="entry name" value="GerE"/>
    <property type="match status" value="1"/>
</dbReference>
<evidence type="ECO:0000256" key="3">
    <source>
        <dbReference type="ARBA" id="ARBA00022553"/>
    </source>
</evidence>
<dbReference type="SUPFAM" id="SSF55874">
    <property type="entry name" value="ATPase domain of HSP90 chaperone/DNA topoisomerase II/histidine kinase"/>
    <property type="match status" value="1"/>
</dbReference>
<dbReference type="Gene3D" id="1.10.287.130">
    <property type="match status" value="1"/>
</dbReference>
<dbReference type="SMART" id="SM00091">
    <property type="entry name" value="PAS"/>
    <property type="match status" value="1"/>
</dbReference>